<evidence type="ECO:0000313" key="5">
    <source>
        <dbReference type="EMBL" id="CAG7616006.1"/>
    </source>
</evidence>
<dbReference type="EC" id="3.1.6.1" evidence="5"/>
<proteinExistence type="inferred from homology"/>
<dbReference type="CDD" id="cd16026">
    <property type="entry name" value="GALNS_like"/>
    <property type="match status" value="1"/>
</dbReference>
<protein>
    <submittedName>
        <fullName evidence="5">Arylsulfatase</fullName>
        <ecNumber evidence="5">3.1.6.1</ecNumber>
    </submittedName>
</protein>
<keyword evidence="5" id="KW-0378">Hydrolase</keyword>
<dbReference type="InterPro" id="IPR000917">
    <property type="entry name" value="Sulfatase_N"/>
</dbReference>
<reference evidence="5" key="1">
    <citation type="submission" date="2021-06" db="EMBL/GenBank/DDBJ databases">
        <authorList>
            <person name="Criscuolo A."/>
        </authorList>
    </citation>
    <scope>NUCLEOTIDE SEQUENCE</scope>
    <source>
        <strain evidence="5">CIP111600</strain>
    </source>
</reference>
<feature type="domain" description="Sulfatase N-terminal" evidence="4">
    <location>
        <begin position="7"/>
        <end position="299"/>
    </location>
</feature>
<organism evidence="5 6">
    <name type="scientific">Paenibacillus solanacearum</name>
    <dbReference type="NCBI Taxonomy" id="2048548"/>
    <lineage>
        <taxon>Bacteria</taxon>
        <taxon>Bacillati</taxon>
        <taxon>Bacillota</taxon>
        <taxon>Bacilli</taxon>
        <taxon>Bacillales</taxon>
        <taxon>Paenibacillaceae</taxon>
        <taxon>Paenibacillus</taxon>
    </lineage>
</organism>
<dbReference type="GO" id="GO:0046872">
    <property type="term" value="F:metal ion binding"/>
    <property type="evidence" value="ECO:0007669"/>
    <property type="project" value="UniProtKB-KW"/>
</dbReference>
<sequence>MAQQRKPNYIVIFMDDMGYGDLGCYGNRVLKTPVMDRIAADGVRFTQMYSAAPVCSPSRCGLLTGKYPQRVGIPRVLFPDDTAGLTQRDKTVAAYLQEHDYSSICIGKWHLGCLPEHNPIRHGFDRFLGLLYSNDMSPVHLYRDESVIETDTDQSALTEKYTDEAIRFIEEHKDKPFFCYLAHTMPHIPLHVPDAFRGQSAGGTYGDTIECIDYHIGRIMQTLQEHGLENDTLVMVSSDNGPWYEGSAGGLRGRKIDVYEGGVRMPFIAQWKGVIPPGTECGEVASLMDLLPTMVQLAGGRLDEAAGIDGKNIAPLLTGEGVSPHEALFYYYVDCLNAVRSGKWKLHVAMGGPQRRIRKEMPQLFDMELDPGECYNLADRHPDVVARLTGLIEQFDSTLQPVPNVVRGKRSE</sequence>
<evidence type="ECO:0000259" key="4">
    <source>
        <dbReference type="Pfam" id="PF00884"/>
    </source>
</evidence>
<dbReference type="Pfam" id="PF00884">
    <property type="entry name" value="Sulfatase"/>
    <property type="match status" value="1"/>
</dbReference>
<evidence type="ECO:0000313" key="6">
    <source>
        <dbReference type="Proteomes" id="UP000693672"/>
    </source>
</evidence>
<accession>A0A916K0T3</accession>
<keyword evidence="6" id="KW-1185">Reference proteome</keyword>
<dbReference type="Pfam" id="PF14707">
    <property type="entry name" value="Sulfatase_C"/>
    <property type="match status" value="1"/>
</dbReference>
<comment type="similarity">
    <text evidence="1">Belongs to the sulfatase family.</text>
</comment>
<dbReference type="EMBL" id="CAJVAS010000006">
    <property type="protein sequence ID" value="CAG7616006.1"/>
    <property type="molecule type" value="Genomic_DNA"/>
</dbReference>
<evidence type="ECO:0000256" key="2">
    <source>
        <dbReference type="ARBA" id="ARBA00022723"/>
    </source>
</evidence>
<dbReference type="Proteomes" id="UP000693672">
    <property type="component" value="Unassembled WGS sequence"/>
</dbReference>
<dbReference type="PANTHER" id="PTHR42693">
    <property type="entry name" value="ARYLSULFATASE FAMILY MEMBER"/>
    <property type="match status" value="1"/>
</dbReference>
<dbReference type="PANTHER" id="PTHR42693:SF33">
    <property type="entry name" value="ARYLSULFATASE"/>
    <property type="match status" value="1"/>
</dbReference>
<dbReference type="PROSITE" id="PS00523">
    <property type="entry name" value="SULFATASE_1"/>
    <property type="match status" value="1"/>
</dbReference>
<keyword evidence="2" id="KW-0479">Metal-binding</keyword>
<keyword evidence="3" id="KW-0106">Calcium</keyword>
<name>A0A916K0T3_9BACL</name>
<gene>
    <name evidence="5" type="primary">atsA_4</name>
    <name evidence="5" type="ORF">PAESOLCIP111_01853</name>
</gene>
<dbReference type="AlphaFoldDB" id="A0A916K0T3"/>
<dbReference type="RefSeq" id="WP_218091649.1">
    <property type="nucleotide sequence ID" value="NZ_CAJVAS010000006.1"/>
</dbReference>
<dbReference type="InterPro" id="IPR050738">
    <property type="entry name" value="Sulfatase"/>
</dbReference>
<dbReference type="GO" id="GO:0004065">
    <property type="term" value="F:arylsulfatase activity"/>
    <property type="evidence" value="ECO:0007669"/>
    <property type="project" value="UniProtKB-EC"/>
</dbReference>
<dbReference type="InterPro" id="IPR024607">
    <property type="entry name" value="Sulfatase_CS"/>
</dbReference>
<comment type="caution">
    <text evidence="5">The sequence shown here is derived from an EMBL/GenBank/DDBJ whole genome shotgun (WGS) entry which is preliminary data.</text>
</comment>
<evidence type="ECO:0000256" key="3">
    <source>
        <dbReference type="ARBA" id="ARBA00022837"/>
    </source>
</evidence>
<evidence type="ECO:0000256" key="1">
    <source>
        <dbReference type="ARBA" id="ARBA00008779"/>
    </source>
</evidence>